<accession>A0A1X2HW06</accession>
<name>A0A1X2HW06_SYNRA</name>
<proteinExistence type="predicted"/>
<protein>
    <recommendedName>
        <fullName evidence="4">PH domain-containing protein</fullName>
    </recommendedName>
</protein>
<dbReference type="PANTHER" id="PTHR37283:SF1">
    <property type="entry name" value="PH DOMAIN-CONTAINING PROTEIN YHR131C"/>
    <property type="match status" value="1"/>
</dbReference>
<evidence type="ECO:0008006" key="4">
    <source>
        <dbReference type="Google" id="ProtNLM"/>
    </source>
</evidence>
<evidence type="ECO:0000313" key="2">
    <source>
        <dbReference type="EMBL" id="ORZ03701.1"/>
    </source>
</evidence>
<feature type="compositionally biased region" description="Acidic residues" evidence="1">
    <location>
        <begin position="44"/>
        <end position="61"/>
    </location>
</feature>
<dbReference type="SUPFAM" id="SSF50729">
    <property type="entry name" value="PH domain-like"/>
    <property type="match status" value="1"/>
</dbReference>
<dbReference type="InterPro" id="IPR011993">
    <property type="entry name" value="PH-like_dom_sf"/>
</dbReference>
<dbReference type="Gene3D" id="2.30.29.30">
    <property type="entry name" value="Pleckstrin-homology domain (PH domain)/Phosphotyrosine-binding domain (PTB)"/>
    <property type="match status" value="1"/>
</dbReference>
<dbReference type="STRING" id="13706.A0A1X2HW06"/>
<dbReference type="OMA" id="PPAWSHT"/>
<organism evidence="2 3">
    <name type="scientific">Syncephalastrum racemosum</name>
    <name type="common">Filamentous fungus</name>
    <dbReference type="NCBI Taxonomy" id="13706"/>
    <lineage>
        <taxon>Eukaryota</taxon>
        <taxon>Fungi</taxon>
        <taxon>Fungi incertae sedis</taxon>
        <taxon>Mucoromycota</taxon>
        <taxon>Mucoromycotina</taxon>
        <taxon>Mucoromycetes</taxon>
        <taxon>Mucorales</taxon>
        <taxon>Syncephalastraceae</taxon>
        <taxon>Syncephalastrum</taxon>
    </lineage>
</organism>
<sequence>MSLCLATAAAGRTGMMSLRLTSKQQRRQGCVFFQSPGNPKVQESDYEDDLPLLADDEDDLEGNEKEKNQAEPPAYDDPRHPWAKGTVAQWLMRRRSAAMAACRKIEEEEAMEETLPPYECTVSRVATLRVKREMELPYVKAKKRNWRKLSVRLWGTCIQAYNGSKPVWSYSTQDAEVGLATDYTKHRHVVRVRIKQGPQFLLRPRSAEDAVLWIDAFQASTNLCPDLDSRVMPQFAFSMFGRRRRRQQQQRQQRQQNDVDDMNPIF</sequence>
<dbReference type="AlphaFoldDB" id="A0A1X2HW06"/>
<dbReference type="Proteomes" id="UP000242180">
    <property type="component" value="Unassembled WGS sequence"/>
</dbReference>
<keyword evidence="3" id="KW-1185">Reference proteome</keyword>
<evidence type="ECO:0000313" key="3">
    <source>
        <dbReference type="Proteomes" id="UP000242180"/>
    </source>
</evidence>
<gene>
    <name evidence="2" type="ORF">BCR43DRAFT_483805</name>
</gene>
<feature type="region of interest" description="Disordered" evidence="1">
    <location>
        <begin position="243"/>
        <end position="266"/>
    </location>
</feature>
<dbReference type="OrthoDB" id="5865767at2759"/>
<reference evidence="2 3" key="1">
    <citation type="submission" date="2016-07" db="EMBL/GenBank/DDBJ databases">
        <title>Pervasive Adenine N6-methylation of Active Genes in Fungi.</title>
        <authorList>
            <consortium name="DOE Joint Genome Institute"/>
            <person name="Mondo S.J."/>
            <person name="Dannebaum R.O."/>
            <person name="Kuo R.C."/>
            <person name="Labutti K."/>
            <person name="Haridas S."/>
            <person name="Kuo A."/>
            <person name="Salamov A."/>
            <person name="Ahrendt S.R."/>
            <person name="Lipzen A."/>
            <person name="Sullivan W."/>
            <person name="Andreopoulos W.B."/>
            <person name="Clum A."/>
            <person name="Lindquist E."/>
            <person name="Daum C."/>
            <person name="Ramamoorthy G.K."/>
            <person name="Gryganskyi A."/>
            <person name="Culley D."/>
            <person name="Magnuson J.K."/>
            <person name="James T.Y."/>
            <person name="O'Malley M.A."/>
            <person name="Stajich J.E."/>
            <person name="Spatafora J.W."/>
            <person name="Visel A."/>
            <person name="Grigoriev I.V."/>
        </authorList>
    </citation>
    <scope>NUCLEOTIDE SEQUENCE [LARGE SCALE GENOMIC DNA]</scope>
    <source>
        <strain evidence="2 3">NRRL 2496</strain>
    </source>
</reference>
<feature type="region of interest" description="Disordered" evidence="1">
    <location>
        <begin position="33"/>
        <end position="81"/>
    </location>
</feature>
<dbReference type="EMBL" id="MCGN01000001">
    <property type="protein sequence ID" value="ORZ03701.1"/>
    <property type="molecule type" value="Genomic_DNA"/>
</dbReference>
<comment type="caution">
    <text evidence="2">The sequence shown here is derived from an EMBL/GenBank/DDBJ whole genome shotgun (WGS) entry which is preliminary data.</text>
</comment>
<dbReference type="PANTHER" id="PTHR37283">
    <property type="entry name" value="PH DOMAIN-CONTAINING PROTEIN YHR131C"/>
    <property type="match status" value="1"/>
</dbReference>
<evidence type="ECO:0000256" key="1">
    <source>
        <dbReference type="SAM" id="MobiDB-lite"/>
    </source>
</evidence>
<dbReference type="InParanoid" id="A0A1X2HW06"/>